<feature type="compositionally biased region" description="Low complexity" evidence="1">
    <location>
        <begin position="78"/>
        <end position="92"/>
    </location>
</feature>
<sequence length="116" mass="12042">MYNSQYGVPSGSSSPATQFSNNPFIDDPTSPVNRYPDIGAIERAGSAYASPGASFPAHAQTGVPAGPGAYSANGYSTPSGFGQQPQQQSYRFQPPPPPPFVQQQQAYGAATGAGWQ</sequence>
<reference evidence="2 3" key="1">
    <citation type="submission" date="2019-02" db="EMBL/GenBank/DDBJ databases">
        <title>Genome sequencing of the rare red list fungi Phellinidium pouzarii.</title>
        <authorList>
            <person name="Buettner E."/>
            <person name="Kellner H."/>
        </authorList>
    </citation>
    <scope>NUCLEOTIDE SEQUENCE [LARGE SCALE GENOMIC DNA]</scope>
    <source>
        <strain evidence="2 3">DSM 108285</strain>
    </source>
</reference>
<protein>
    <submittedName>
        <fullName evidence="2">Uncharacterized protein</fullName>
    </submittedName>
</protein>
<feature type="region of interest" description="Disordered" evidence="1">
    <location>
        <begin position="1"/>
        <end position="116"/>
    </location>
</feature>
<feature type="compositionally biased region" description="Low complexity" evidence="1">
    <location>
        <begin position="101"/>
        <end position="116"/>
    </location>
</feature>
<comment type="caution">
    <text evidence="2">The sequence shown here is derived from an EMBL/GenBank/DDBJ whole genome shotgun (WGS) entry which is preliminary data.</text>
</comment>
<feature type="compositionally biased region" description="Polar residues" evidence="1">
    <location>
        <begin position="1"/>
        <end position="23"/>
    </location>
</feature>
<organism evidence="2 3">
    <name type="scientific">Phellinidium pouzarii</name>
    <dbReference type="NCBI Taxonomy" id="167371"/>
    <lineage>
        <taxon>Eukaryota</taxon>
        <taxon>Fungi</taxon>
        <taxon>Dikarya</taxon>
        <taxon>Basidiomycota</taxon>
        <taxon>Agaricomycotina</taxon>
        <taxon>Agaricomycetes</taxon>
        <taxon>Hymenochaetales</taxon>
        <taxon>Hymenochaetaceae</taxon>
        <taxon>Phellinidium</taxon>
    </lineage>
</organism>
<accession>A0A4S4KU01</accession>
<dbReference type="AlphaFoldDB" id="A0A4S4KU01"/>
<dbReference type="OrthoDB" id="3253876at2759"/>
<evidence type="ECO:0000313" key="2">
    <source>
        <dbReference type="EMBL" id="THH01781.1"/>
    </source>
</evidence>
<evidence type="ECO:0000256" key="1">
    <source>
        <dbReference type="SAM" id="MobiDB-lite"/>
    </source>
</evidence>
<dbReference type="EMBL" id="SGPK01000574">
    <property type="protein sequence ID" value="THH01781.1"/>
    <property type="molecule type" value="Genomic_DNA"/>
</dbReference>
<evidence type="ECO:0000313" key="3">
    <source>
        <dbReference type="Proteomes" id="UP000308199"/>
    </source>
</evidence>
<keyword evidence="3" id="KW-1185">Reference proteome</keyword>
<dbReference type="Proteomes" id="UP000308199">
    <property type="component" value="Unassembled WGS sequence"/>
</dbReference>
<name>A0A4S4KU01_9AGAM</name>
<proteinExistence type="predicted"/>
<feature type="non-terminal residue" evidence="2">
    <location>
        <position position="116"/>
    </location>
</feature>
<gene>
    <name evidence="2" type="ORF">EW145_g6850</name>
</gene>